<feature type="compositionally biased region" description="Basic and acidic residues" evidence="7">
    <location>
        <begin position="761"/>
        <end position="790"/>
    </location>
</feature>
<dbReference type="GO" id="GO:0000110">
    <property type="term" value="C:nucleotide-excision repair factor 1 complex"/>
    <property type="evidence" value="ECO:0007669"/>
    <property type="project" value="TreeGrafter"/>
</dbReference>
<feature type="chain" id="PRO_5036209643" description="ERCC4 domain-containing protein" evidence="8">
    <location>
        <begin position="22"/>
        <end position="919"/>
    </location>
</feature>
<dbReference type="Proteomes" id="UP000677054">
    <property type="component" value="Unassembled WGS sequence"/>
</dbReference>
<dbReference type="GO" id="GO:0000724">
    <property type="term" value="P:double-strand break repair via homologous recombination"/>
    <property type="evidence" value="ECO:0007669"/>
    <property type="project" value="TreeGrafter"/>
</dbReference>
<dbReference type="GO" id="GO:0003697">
    <property type="term" value="F:single-stranded DNA binding"/>
    <property type="evidence" value="ECO:0007669"/>
    <property type="project" value="TreeGrafter"/>
</dbReference>
<keyword evidence="5" id="KW-0234">DNA repair</keyword>
<dbReference type="EMBL" id="CAJPEV010000514">
    <property type="protein sequence ID" value="CAG0886026.1"/>
    <property type="molecule type" value="Genomic_DNA"/>
</dbReference>
<dbReference type="OrthoDB" id="361020at2759"/>
<feature type="region of interest" description="Disordered" evidence="7">
    <location>
        <begin position="584"/>
        <end position="665"/>
    </location>
</feature>
<dbReference type="InterPro" id="IPR011335">
    <property type="entry name" value="Restrct_endonuc-II-like"/>
</dbReference>
<evidence type="ECO:0000256" key="3">
    <source>
        <dbReference type="ARBA" id="ARBA00022801"/>
    </source>
</evidence>
<gene>
    <name evidence="10" type="ORF">DSTB1V02_LOCUS3773</name>
</gene>
<dbReference type="EMBL" id="LR900031">
    <property type="protein sequence ID" value="CAD7243864.1"/>
    <property type="molecule type" value="Genomic_DNA"/>
</dbReference>
<evidence type="ECO:0000256" key="8">
    <source>
        <dbReference type="SAM" id="SignalP"/>
    </source>
</evidence>
<keyword evidence="8" id="KW-0732">Signal</keyword>
<keyword evidence="6" id="KW-0539">Nucleus</keyword>
<dbReference type="CDD" id="cd20078">
    <property type="entry name" value="XPF_nuclease_XPF_euk"/>
    <property type="match status" value="1"/>
</dbReference>
<feature type="signal peptide" evidence="8">
    <location>
        <begin position="1"/>
        <end position="21"/>
    </location>
</feature>
<proteinExistence type="predicted"/>
<comment type="subcellular location">
    <subcellularLocation>
        <location evidence="1">Nucleus</location>
    </subcellularLocation>
</comment>
<evidence type="ECO:0000256" key="4">
    <source>
        <dbReference type="ARBA" id="ARBA00023125"/>
    </source>
</evidence>
<feature type="compositionally biased region" description="Basic and acidic residues" evidence="7">
    <location>
        <begin position="647"/>
        <end position="656"/>
    </location>
</feature>
<keyword evidence="3" id="KW-0378">Hydrolase</keyword>
<dbReference type="Gene3D" id="3.40.50.10130">
    <property type="match status" value="2"/>
</dbReference>
<evidence type="ECO:0000256" key="2">
    <source>
        <dbReference type="ARBA" id="ARBA00022763"/>
    </source>
</evidence>
<dbReference type="InterPro" id="IPR047520">
    <property type="entry name" value="XPF_nuclease"/>
</dbReference>
<feature type="domain" description="ERCC4" evidence="9">
    <location>
        <begin position="805"/>
        <end position="863"/>
    </location>
</feature>
<dbReference type="PANTHER" id="PTHR10150:SF0">
    <property type="entry name" value="DNA REPAIR ENDONUCLEASE XPF"/>
    <property type="match status" value="1"/>
</dbReference>
<dbReference type="Pfam" id="PF17065">
    <property type="entry name" value="UPF0669"/>
    <property type="match status" value="1"/>
</dbReference>
<evidence type="ECO:0000313" key="11">
    <source>
        <dbReference type="Proteomes" id="UP000677054"/>
    </source>
</evidence>
<reference evidence="10" key="1">
    <citation type="submission" date="2020-11" db="EMBL/GenBank/DDBJ databases">
        <authorList>
            <person name="Tran Van P."/>
        </authorList>
    </citation>
    <scope>NUCLEOTIDE SEQUENCE</scope>
</reference>
<dbReference type="Pfam" id="PF02732">
    <property type="entry name" value="ERCC4"/>
    <property type="match status" value="1"/>
</dbReference>
<dbReference type="GO" id="GO:0000014">
    <property type="term" value="F:single-stranded DNA endodeoxyribonuclease activity"/>
    <property type="evidence" value="ECO:0007669"/>
    <property type="project" value="TreeGrafter"/>
</dbReference>
<name>A0A7R9A5A5_9CRUS</name>
<dbReference type="GO" id="GO:0003684">
    <property type="term" value="F:damaged DNA binding"/>
    <property type="evidence" value="ECO:0007669"/>
    <property type="project" value="TreeGrafter"/>
</dbReference>
<feature type="region of interest" description="Disordered" evidence="7">
    <location>
        <begin position="761"/>
        <end position="802"/>
    </location>
</feature>
<keyword evidence="4" id="KW-0238">DNA-binding</keyword>
<accession>A0A7R9A5A5</accession>
<evidence type="ECO:0000256" key="7">
    <source>
        <dbReference type="SAM" id="MobiDB-lite"/>
    </source>
</evidence>
<dbReference type="InterPro" id="IPR031420">
    <property type="entry name" value="UPF0669"/>
</dbReference>
<dbReference type="GO" id="GO:0000712">
    <property type="term" value="P:resolution of meiotic recombination intermediates"/>
    <property type="evidence" value="ECO:0007669"/>
    <property type="project" value="TreeGrafter"/>
</dbReference>
<keyword evidence="11" id="KW-1185">Reference proteome</keyword>
<dbReference type="AlphaFoldDB" id="A0A7R9A5A5"/>
<keyword evidence="2" id="KW-0227">DNA damage</keyword>
<dbReference type="GO" id="GO:1901255">
    <property type="term" value="P:nucleotide-excision repair involved in interstrand cross-link repair"/>
    <property type="evidence" value="ECO:0007669"/>
    <property type="project" value="TreeGrafter"/>
</dbReference>
<sequence length="919" mass="104647">MPCPELVFIYVTLCVVLPVLSSVQDTQRVYGELGAGNFTYYSLNVPGTYRLVLQSIEGDADLYISQYISKPTFMPEEYCLSAASYGVDEVEIPSWFQRPIGIAVYGHPFHESTIYALDIVFLRAKDFDFFEEVEDPQPTERETEPKAEEGDDMNFIWTLLLNMGEDTDLVHHTPPAMLEYENQIFLDILNEDAMVIAAKGLGIEKVFLNLLRLHCDSSHLVLVLGTTPADEEYFISELDFLGVKPLPKVITAEVSTNDRNLVYMQGGVLFVTSRILVVDMLTERVPIELVTGILVYRAHRIMEACQEAFILRLYKQKNKIGFVKAFSASPVSFTTGFCHVARVMRNLFVGKLLLWPRFHATVKASLEKHQPEVIEVQLHMTESMLAIQSAVLDLISETIKEFKRCNPSLDLEAVNVECSLVQSFSKLLQRELDPVWHQLSGKTKQLIADLNTLRNILLCLTQADCVTFYSLVSSLRTTEQALRSSGWMLLDAAETLFLEATQRIKPSGTEGEGPKFEVSRKWNSLTEVLDDIAKSVDDESSPPVVLIVADNERTCLQLEEYLNFGAEAVLHRLYDTKILMKDNGKAGSSKGAITSPIKRKASEVLRPRRKRKSLLKEDEETGESNRDKNELTLTQMTKSKEANNQAGKEEKEEETRANSPSKVKGRVTPLVHAYHNPHNPYLLQRTLYELKPLFVIMYDVEMTFIRQLEVFKARHPERPLRVYVLMYEGSVEEQAYLTTLRREKVAFERLINEKATMVVPKDAEGRDEDHPLLSRDPRKASEMVNSEKRTQRSGGQDLESKKQEKVIVDMREFRSELPSLIHRRGIDIEPVTLESLNSGRLYTQAQAMTRTYARPMLLIEFDHDKPFTLQHGKYYLSTDASSQDVTARLQLLTLHFPKLSIMWSPGPYATAELFHHLKA</sequence>
<protein>
    <recommendedName>
        <fullName evidence="9">ERCC4 domain-containing protein</fullName>
    </recommendedName>
</protein>
<organism evidence="10">
    <name type="scientific">Darwinula stevensoni</name>
    <dbReference type="NCBI Taxonomy" id="69355"/>
    <lineage>
        <taxon>Eukaryota</taxon>
        <taxon>Metazoa</taxon>
        <taxon>Ecdysozoa</taxon>
        <taxon>Arthropoda</taxon>
        <taxon>Crustacea</taxon>
        <taxon>Oligostraca</taxon>
        <taxon>Ostracoda</taxon>
        <taxon>Podocopa</taxon>
        <taxon>Podocopida</taxon>
        <taxon>Darwinulocopina</taxon>
        <taxon>Darwinuloidea</taxon>
        <taxon>Darwinulidae</taxon>
        <taxon>Darwinula</taxon>
    </lineage>
</organism>
<evidence type="ECO:0000256" key="1">
    <source>
        <dbReference type="ARBA" id="ARBA00004123"/>
    </source>
</evidence>
<dbReference type="PANTHER" id="PTHR10150">
    <property type="entry name" value="DNA REPAIR ENDONUCLEASE XPF"/>
    <property type="match status" value="1"/>
</dbReference>
<dbReference type="InterPro" id="IPR006166">
    <property type="entry name" value="ERCC4_domain"/>
</dbReference>
<evidence type="ECO:0000256" key="5">
    <source>
        <dbReference type="ARBA" id="ARBA00023204"/>
    </source>
</evidence>
<feature type="compositionally biased region" description="Polar residues" evidence="7">
    <location>
        <begin position="631"/>
        <end position="646"/>
    </location>
</feature>
<evidence type="ECO:0000259" key="9">
    <source>
        <dbReference type="SMART" id="SM00891"/>
    </source>
</evidence>
<evidence type="ECO:0000313" key="10">
    <source>
        <dbReference type="EMBL" id="CAD7243864.1"/>
    </source>
</evidence>
<evidence type="ECO:0000256" key="6">
    <source>
        <dbReference type="ARBA" id="ARBA00023242"/>
    </source>
</evidence>
<dbReference type="SMART" id="SM00891">
    <property type="entry name" value="ERCC4"/>
    <property type="match status" value="1"/>
</dbReference>
<dbReference type="SUPFAM" id="SSF52980">
    <property type="entry name" value="Restriction endonuclease-like"/>
    <property type="match status" value="1"/>
</dbReference>